<evidence type="ECO:0000313" key="2">
    <source>
        <dbReference type="Proteomes" id="UP000315423"/>
    </source>
</evidence>
<protein>
    <submittedName>
        <fullName evidence="1">NAD(P)-dependent oxidoreductase</fullName>
    </submittedName>
</protein>
<reference evidence="1" key="1">
    <citation type="submission" date="2018-09" db="EMBL/GenBank/DDBJ databases">
        <title>A genomic encyclopedia of anaerobic methanotrophic archaea.</title>
        <authorList>
            <person name="Skennerton C.T."/>
            <person name="Chadwick G.L."/>
            <person name="Laso-Perez R."/>
            <person name="Leu A.O."/>
            <person name="Speth D.R."/>
            <person name="Yu H."/>
            <person name="Morgan-Lang C."/>
            <person name="Hatzenpichler R."/>
            <person name="Goudeau D."/>
            <person name="Malmstrom R."/>
            <person name="Woyke T."/>
            <person name="Hallam S."/>
            <person name="Tyson G.W."/>
            <person name="Wegener G."/>
            <person name="Boetius A."/>
            <person name="Orphan V.J."/>
        </authorList>
    </citation>
    <scope>NUCLEOTIDE SEQUENCE</scope>
    <source>
        <strain evidence="1">CONS3730D10UFb2</strain>
    </source>
</reference>
<gene>
    <name evidence="1" type="ORF">C5S46_01495</name>
</gene>
<comment type="caution">
    <text evidence="1">The sequence shown here is derived from an EMBL/GenBank/DDBJ whole genome shotgun (WGS) entry which is preliminary data.</text>
</comment>
<proteinExistence type="predicted"/>
<evidence type="ECO:0000313" key="1">
    <source>
        <dbReference type="EMBL" id="TKY92268.1"/>
    </source>
</evidence>
<name>A0AC61SC41_9EURY</name>
<accession>A0AC61SC41</accession>
<dbReference type="Proteomes" id="UP000315423">
    <property type="component" value="Unassembled WGS sequence"/>
</dbReference>
<sequence length="231" mass="26321">MLEASKNANVNRFIHCSTGGVLGNIKNPPANESYPYNPGDVYQRTKLEGEKLVQDYIAGGFPGVIVRPGPIYGLGDLRFLKLFKLIYEGKFVMVGDGKVLYHLTYIDDLVDGFILCGEKENALGQIYIIAGEKYMTFNEMVEIIANSMEVKKPTLHFPFFWPVWDAALLCEIVCYPLRINPPLFRRRVDIFRKNRAFDISKARNELGYEPKVSTEEGIKRTAGWYKQEGHL</sequence>
<feature type="non-terminal residue" evidence="1">
    <location>
        <position position="1"/>
    </location>
</feature>
<dbReference type="EMBL" id="QYBA01000047">
    <property type="protein sequence ID" value="TKY92268.1"/>
    <property type="molecule type" value="Genomic_DNA"/>
</dbReference>
<organism evidence="1 2">
    <name type="scientific">Candidatus Methanomarinus sp</name>
    <dbReference type="NCBI Taxonomy" id="3386244"/>
    <lineage>
        <taxon>Archaea</taxon>
        <taxon>Methanobacteriati</taxon>
        <taxon>Methanobacteriota</taxon>
        <taxon>Stenosarchaea group</taxon>
        <taxon>Methanomicrobia</taxon>
        <taxon>Methanosarcinales</taxon>
        <taxon>ANME-2 cluster</taxon>
        <taxon>Candidatus Methanocomedenaceae</taxon>
        <taxon>Candidatus Methanomarinus</taxon>
    </lineage>
</organism>